<dbReference type="AlphaFoldDB" id="A0AAV6MZ00"/>
<accession>A0AAV6MZ00</accession>
<name>A0AAV6MZ00_9ROSI</name>
<keyword evidence="2" id="KW-1185">Reference proteome</keyword>
<comment type="caution">
    <text evidence="1">The sequence shown here is derived from an EMBL/GenBank/DDBJ whole genome shotgun (WGS) entry which is preliminary data.</text>
</comment>
<protein>
    <submittedName>
        <fullName evidence="1">Uncharacterized protein</fullName>
    </submittedName>
</protein>
<dbReference type="Proteomes" id="UP000685013">
    <property type="component" value="Chromosome 10"/>
</dbReference>
<evidence type="ECO:0000313" key="1">
    <source>
        <dbReference type="EMBL" id="KAG6589651.1"/>
    </source>
</evidence>
<feature type="non-terminal residue" evidence="1">
    <location>
        <position position="1"/>
    </location>
</feature>
<reference evidence="1 2" key="1">
    <citation type="journal article" date="2021" name="Hortic Res">
        <title>The domestication of Cucurbita argyrosperma as revealed by the genome of its wild relative.</title>
        <authorList>
            <person name="Barrera-Redondo J."/>
            <person name="Sanchez-de la Vega G."/>
            <person name="Aguirre-Liguori J.A."/>
            <person name="Castellanos-Morales G."/>
            <person name="Gutierrez-Guerrero Y.T."/>
            <person name="Aguirre-Dugua X."/>
            <person name="Aguirre-Planter E."/>
            <person name="Tenaillon M.I."/>
            <person name="Lira-Saade R."/>
            <person name="Eguiarte L.E."/>
        </authorList>
    </citation>
    <scope>NUCLEOTIDE SEQUENCE [LARGE SCALE GENOMIC DNA]</scope>
    <source>
        <strain evidence="1">JBR-2021</strain>
    </source>
</reference>
<proteinExistence type="predicted"/>
<gene>
    <name evidence="1" type="ORF">SDJN03_15074</name>
</gene>
<dbReference type="EMBL" id="JAGKQH010000010">
    <property type="protein sequence ID" value="KAG6589651.1"/>
    <property type="molecule type" value="Genomic_DNA"/>
</dbReference>
<evidence type="ECO:0000313" key="2">
    <source>
        <dbReference type="Proteomes" id="UP000685013"/>
    </source>
</evidence>
<organism evidence="1 2">
    <name type="scientific">Cucurbita argyrosperma subsp. sororia</name>
    <dbReference type="NCBI Taxonomy" id="37648"/>
    <lineage>
        <taxon>Eukaryota</taxon>
        <taxon>Viridiplantae</taxon>
        <taxon>Streptophyta</taxon>
        <taxon>Embryophyta</taxon>
        <taxon>Tracheophyta</taxon>
        <taxon>Spermatophyta</taxon>
        <taxon>Magnoliopsida</taxon>
        <taxon>eudicotyledons</taxon>
        <taxon>Gunneridae</taxon>
        <taxon>Pentapetalae</taxon>
        <taxon>rosids</taxon>
        <taxon>fabids</taxon>
        <taxon>Cucurbitales</taxon>
        <taxon>Cucurbitaceae</taxon>
        <taxon>Cucurbiteae</taxon>
        <taxon>Cucurbita</taxon>
    </lineage>
</organism>
<sequence>MGLGARLEYCLGLGIKISREPISVLLPGPSRKMCLCVLSWLVANCFLQKMVRVLVATAIREAVAGA</sequence>